<name>K1PLB4_MAGGI</name>
<sequence>MQQQCKATYDGPVVNSNTYIHFWVSWANGVISLGRSETVNQTKLIEFTHTNPYPVNFLAVMTGFGTTGNWKFINGK</sequence>
<reference evidence="2" key="1">
    <citation type="journal article" date="2012" name="Nature">
        <title>The oyster genome reveals stress adaptation and complexity of shell formation.</title>
        <authorList>
            <person name="Zhang G."/>
            <person name="Fang X."/>
            <person name="Guo X."/>
            <person name="Li L."/>
            <person name="Luo R."/>
            <person name="Xu F."/>
            <person name="Yang P."/>
            <person name="Zhang L."/>
            <person name="Wang X."/>
            <person name="Qi H."/>
            <person name="Xiong Z."/>
            <person name="Que H."/>
            <person name="Xie Y."/>
            <person name="Holland P.W."/>
            <person name="Paps J."/>
            <person name="Zhu Y."/>
            <person name="Wu F."/>
            <person name="Chen Y."/>
            <person name="Wang J."/>
            <person name="Peng C."/>
            <person name="Meng J."/>
            <person name="Yang L."/>
            <person name="Liu J."/>
            <person name="Wen B."/>
            <person name="Zhang N."/>
            <person name="Huang Z."/>
            <person name="Zhu Q."/>
            <person name="Feng Y."/>
            <person name="Mount A."/>
            <person name="Hedgecock D."/>
            <person name="Xu Z."/>
            <person name="Liu Y."/>
            <person name="Domazet-Loso T."/>
            <person name="Du Y."/>
            <person name="Sun X."/>
            <person name="Zhang S."/>
            <person name="Liu B."/>
            <person name="Cheng P."/>
            <person name="Jiang X."/>
            <person name="Li J."/>
            <person name="Fan D."/>
            <person name="Wang W."/>
            <person name="Fu W."/>
            <person name="Wang T."/>
            <person name="Wang B."/>
            <person name="Zhang J."/>
            <person name="Peng Z."/>
            <person name="Li Y."/>
            <person name="Li N."/>
            <person name="Wang J."/>
            <person name="Chen M."/>
            <person name="He Y."/>
            <person name="Tan F."/>
            <person name="Song X."/>
            <person name="Zheng Q."/>
            <person name="Huang R."/>
            <person name="Yang H."/>
            <person name="Du X."/>
            <person name="Chen L."/>
            <person name="Yang M."/>
            <person name="Gaffney P.M."/>
            <person name="Wang S."/>
            <person name="Luo L."/>
            <person name="She Z."/>
            <person name="Ming Y."/>
            <person name="Huang W."/>
            <person name="Zhang S."/>
            <person name="Huang B."/>
            <person name="Zhang Y."/>
            <person name="Qu T."/>
            <person name="Ni P."/>
            <person name="Miao G."/>
            <person name="Wang J."/>
            <person name="Wang Q."/>
            <person name="Steinberg C.E."/>
            <person name="Wang H."/>
            <person name="Li N."/>
            <person name="Qian L."/>
            <person name="Zhang G."/>
            <person name="Li Y."/>
            <person name="Yang H."/>
            <person name="Liu X."/>
            <person name="Wang J."/>
            <person name="Yin Y."/>
            <person name="Wang J."/>
        </authorList>
    </citation>
    <scope>NUCLEOTIDE SEQUENCE [LARGE SCALE GENOMIC DNA]</scope>
    <source>
        <strain evidence="2">05x7-T-G4-1.051#20</strain>
    </source>
</reference>
<dbReference type="Pfam" id="PF12248">
    <property type="entry name" value="Methyltransf_FA"/>
    <property type="match status" value="1"/>
</dbReference>
<dbReference type="AlphaFoldDB" id="K1PLB4"/>
<evidence type="ECO:0000313" key="2">
    <source>
        <dbReference type="EMBL" id="EKC22518.1"/>
    </source>
</evidence>
<accession>K1PLB4</accession>
<dbReference type="EMBL" id="JH819056">
    <property type="protein sequence ID" value="EKC22518.1"/>
    <property type="molecule type" value="Genomic_DNA"/>
</dbReference>
<gene>
    <name evidence="2" type="ORF">CGI_10002074</name>
</gene>
<evidence type="ECO:0000259" key="1">
    <source>
        <dbReference type="Pfam" id="PF12248"/>
    </source>
</evidence>
<feature type="domain" description="Farnesoic acid O-methyl transferase" evidence="1">
    <location>
        <begin position="12"/>
        <end position="74"/>
    </location>
</feature>
<dbReference type="HOGENOM" id="CLU_2656868_0_0_1"/>
<organism evidence="2">
    <name type="scientific">Magallana gigas</name>
    <name type="common">Pacific oyster</name>
    <name type="synonym">Crassostrea gigas</name>
    <dbReference type="NCBI Taxonomy" id="29159"/>
    <lineage>
        <taxon>Eukaryota</taxon>
        <taxon>Metazoa</taxon>
        <taxon>Spiralia</taxon>
        <taxon>Lophotrochozoa</taxon>
        <taxon>Mollusca</taxon>
        <taxon>Bivalvia</taxon>
        <taxon>Autobranchia</taxon>
        <taxon>Pteriomorphia</taxon>
        <taxon>Ostreida</taxon>
        <taxon>Ostreoidea</taxon>
        <taxon>Ostreidae</taxon>
        <taxon>Magallana</taxon>
    </lineage>
</organism>
<proteinExistence type="predicted"/>
<protein>
    <recommendedName>
        <fullName evidence="1">Farnesoic acid O-methyl transferase domain-containing protein</fullName>
    </recommendedName>
</protein>
<dbReference type="InterPro" id="IPR022041">
    <property type="entry name" value="Methyltransf_FA"/>
</dbReference>
<dbReference type="InParanoid" id="K1PLB4"/>